<dbReference type="GO" id="GO:0046983">
    <property type="term" value="F:protein dimerization activity"/>
    <property type="evidence" value="ECO:0007669"/>
    <property type="project" value="InterPro"/>
</dbReference>
<accession>A0A6A6MSS0</accession>
<organism evidence="4 5">
    <name type="scientific">Hevea brasiliensis</name>
    <name type="common">Para rubber tree</name>
    <name type="synonym">Siphonia brasiliensis</name>
    <dbReference type="NCBI Taxonomy" id="3981"/>
    <lineage>
        <taxon>Eukaryota</taxon>
        <taxon>Viridiplantae</taxon>
        <taxon>Streptophyta</taxon>
        <taxon>Embryophyta</taxon>
        <taxon>Tracheophyta</taxon>
        <taxon>Spermatophyta</taxon>
        <taxon>Magnoliopsida</taxon>
        <taxon>eudicotyledons</taxon>
        <taxon>Gunneridae</taxon>
        <taxon>Pentapetalae</taxon>
        <taxon>rosids</taxon>
        <taxon>fabids</taxon>
        <taxon>Malpighiales</taxon>
        <taxon>Euphorbiaceae</taxon>
        <taxon>Crotonoideae</taxon>
        <taxon>Micrandreae</taxon>
        <taxon>Hevea</taxon>
    </lineage>
</organism>
<dbReference type="PANTHER" id="PTHR32166">
    <property type="entry name" value="OSJNBA0013A04.12 PROTEIN"/>
    <property type="match status" value="1"/>
</dbReference>
<dbReference type="Proteomes" id="UP000467840">
    <property type="component" value="Chromosome 15"/>
</dbReference>
<dbReference type="Pfam" id="PF04937">
    <property type="entry name" value="DUF659"/>
    <property type="match status" value="1"/>
</dbReference>
<feature type="domain" description="DUF659" evidence="2">
    <location>
        <begin position="32"/>
        <end position="160"/>
    </location>
</feature>
<dbReference type="SUPFAM" id="SSF53098">
    <property type="entry name" value="Ribonuclease H-like"/>
    <property type="match status" value="1"/>
</dbReference>
<evidence type="ECO:0000313" key="4">
    <source>
        <dbReference type="EMBL" id="KAF2315478.1"/>
    </source>
</evidence>
<evidence type="ECO:0000256" key="1">
    <source>
        <dbReference type="SAM" id="MobiDB-lite"/>
    </source>
</evidence>
<feature type="region of interest" description="Disordered" evidence="1">
    <location>
        <begin position="357"/>
        <end position="387"/>
    </location>
</feature>
<name>A0A6A6MSS0_HEVBR</name>
<dbReference type="InterPro" id="IPR007021">
    <property type="entry name" value="DUF659"/>
</dbReference>
<dbReference type="EMBL" id="JAAGAX010000005">
    <property type="protein sequence ID" value="KAF2315478.1"/>
    <property type="molecule type" value="Genomic_DNA"/>
</dbReference>
<evidence type="ECO:0008006" key="6">
    <source>
        <dbReference type="Google" id="ProtNLM"/>
    </source>
</evidence>
<gene>
    <name evidence="4" type="ORF">GH714_039842</name>
</gene>
<proteinExistence type="predicted"/>
<dbReference type="AlphaFoldDB" id="A0A6A6MSS0"/>
<sequence length="387" mass="44614">MKDRVKYDKVRRMVEEAEKSAINNAPKGYKAPSYEKARTVLLDECKRDVEKDLAMIKDTWYTQGVSIVSDGWSNVKHRPLINVIAANSRGAMFIEALATTIVLKSWKEWTKNGDEKMKTMGALVAETISDDEFWEEVENIVAITKPLYEQMEAIVVERWAKMNIPMHCLGFALTPRFYDHHYLETPAPGGVPRKAPNLDKEVVLGVMDAFERIAENGAEQKLLREQFVIFHMKKGIYSMPAAQIDAVTMDSIDWWSTYGSETPELAEVAKKILSQPISSSSAERNWSTYSYIHNVKRNRLNCTRADKLVFIHSNIRLQSRFFESYVTGPHKRWDMDPENSYLEDSAVKLEDMGWRSLDDDNDFDVTETIEEDEDNYTKNKGKKQRKN</sequence>
<protein>
    <recommendedName>
        <fullName evidence="6">HAT C-terminal dimerisation domain-containing protein</fullName>
    </recommendedName>
</protein>
<evidence type="ECO:0000259" key="3">
    <source>
        <dbReference type="Pfam" id="PF05699"/>
    </source>
</evidence>
<reference evidence="4 5" key="1">
    <citation type="journal article" date="2020" name="Mol. Plant">
        <title>The Chromosome-Based Rubber Tree Genome Provides New Insights into Spurge Genome Evolution and Rubber Biosynthesis.</title>
        <authorList>
            <person name="Liu J."/>
            <person name="Shi C."/>
            <person name="Shi C.C."/>
            <person name="Li W."/>
            <person name="Zhang Q.J."/>
            <person name="Zhang Y."/>
            <person name="Li K."/>
            <person name="Lu H.F."/>
            <person name="Shi C."/>
            <person name="Zhu S.T."/>
            <person name="Xiao Z.Y."/>
            <person name="Nan H."/>
            <person name="Yue Y."/>
            <person name="Zhu X.G."/>
            <person name="Wu Y."/>
            <person name="Hong X.N."/>
            <person name="Fan G.Y."/>
            <person name="Tong Y."/>
            <person name="Zhang D."/>
            <person name="Mao C.L."/>
            <person name="Liu Y.L."/>
            <person name="Hao S.J."/>
            <person name="Liu W.Q."/>
            <person name="Lv M.Q."/>
            <person name="Zhang H.B."/>
            <person name="Liu Y."/>
            <person name="Hu-Tang G.R."/>
            <person name="Wang J.P."/>
            <person name="Wang J.H."/>
            <person name="Sun Y.H."/>
            <person name="Ni S.B."/>
            <person name="Chen W.B."/>
            <person name="Zhang X.C."/>
            <person name="Jiao Y.N."/>
            <person name="Eichler E.E."/>
            <person name="Li G.H."/>
            <person name="Liu X."/>
            <person name="Gao L.Z."/>
        </authorList>
    </citation>
    <scope>NUCLEOTIDE SEQUENCE [LARGE SCALE GENOMIC DNA]</scope>
    <source>
        <strain evidence="5">cv. GT1</strain>
        <tissue evidence="4">Leaf</tissue>
    </source>
</reference>
<dbReference type="Pfam" id="PF05699">
    <property type="entry name" value="Dimer_Tnp_hAT"/>
    <property type="match status" value="1"/>
</dbReference>
<comment type="caution">
    <text evidence="4">The sequence shown here is derived from an EMBL/GenBank/DDBJ whole genome shotgun (WGS) entry which is preliminary data.</text>
</comment>
<evidence type="ECO:0000259" key="2">
    <source>
        <dbReference type="Pfam" id="PF04937"/>
    </source>
</evidence>
<dbReference type="InterPro" id="IPR012337">
    <property type="entry name" value="RNaseH-like_sf"/>
</dbReference>
<evidence type="ECO:0000313" key="5">
    <source>
        <dbReference type="Proteomes" id="UP000467840"/>
    </source>
</evidence>
<dbReference type="PANTHER" id="PTHR32166:SF81">
    <property type="entry name" value="OS06G0658400 PROTEIN"/>
    <property type="match status" value="1"/>
</dbReference>
<feature type="domain" description="HAT C-terminal dimerisation" evidence="3">
    <location>
        <begin position="247"/>
        <end position="315"/>
    </location>
</feature>
<keyword evidence="5" id="KW-1185">Reference proteome</keyword>
<feature type="compositionally biased region" description="Acidic residues" evidence="1">
    <location>
        <begin position="359"/>
        <end position="374"/>
    </location>
</feature>
<dbReference type="InterPro" id="IPR008906">
    <property type="entry name" value="HATC_C_dom"/>
</dbReference>